<feature type="compositionally biased region" description="Pro residues" evidence="7">
    <location>
        <begin position="95"/>
        <end position="105"/>
    </location>
</feature>
<evidence type="ECO:0000256" key="2">
    <source>
        <dbReference type="ARBA" id="ARBA00022833"/>
    </source>
</evidence>
<evidence type="ECO:0000256" key="7">
    <source>
        <dbReference type="SAM" id="MobiDB-lite"/>
    </source>
</evidence>
<protein>
    <submittedName>
        <fullName evidence="8">C6 transcription protein</fullName>
    </submittedName>
</protein>
<feature type="compositionally biased region" description="Polar residues" evidence="7">
    <location>
        <begin position="109"/>
        <end position="122"/>
    </location>
</feature>
<proteinExistence type="predicted"/>
<evidence type="ECO:0000313" key="8">
    <source>
        <dbReference type="EMBL" id="KAK4234062.1"/>
    </source>
</evidence>
<evidence type="ECO:0000256" key="3">
    <source>
        <dbReference type="ARBA" id="ARBA00023015"/>
    </source>
</evidence>
<evidence type="ECO:0000256" key="5">
    <source>
        <dbReference type="ARBA" id="ARBA00023163"/>
    </source>
</evidence>
<comment type="caution">
    <text evidence="8">The sequence shown here is derived from an EMBL/GenBank/DDBJ whole genome shotgun (WGS) entry which is preliminary data.</text>
</comment>
<dbReference type="PANTHER" id="PTHR37534:SF24">
    <property type="entry name" value="MISCELLANEOUS ZN(II)2CYS6 TRANSCRIPTION FACTOR (EUROFUNG)-RELATED"/>
    <property type="match status" value="1"/>
</dbReference>
<keyword evidence="4" id="KW-0238">DNA-binding</keyword>
<dbReference type="Pfam" id="PF11951">
    <property type="entry name" value="Fungal_trans_2"/>
    <property type="match status" value="1"/>
</dbReference>
<reference evidence="8" key="1">
    <citation type="journal article" date="2023" name="Mol. Phylogenet. Evol.">
        <title>Genome-scale phylogeny and comparative genomics of the fungal order Sordariales.</title>
        <authorList>
            <person name="Hensen N."/>
            <person name="Bonometti L."/>
            <person name="Westerberg I."/>
            <person name="Brannstrom I.O."/>
            <person name="Guillou S."/>
            <person name="Cros-Aarteil S."/>
            <person name="Calhoun S."/>
            <person name="Haridas S."/>
            <person name="Kuo A."/>
            <person name="Mondo S."/>
            <person name="Pangilinan J."/>
            <person name="Riley R."/>
            <person name="LaButti K."/>
            <person name="Andreopoulos B."/>
            <person name="Lipzen A."/>
            <person name="Chen C."/>
            <person name="Yan M."/>
            <person name="Daum C."/>
            <person name="Ng V."/>
            <person name="Clum A."/>
            <person name="Steindorff A."/>
            <person name="Ohm R.A."/>
            <person name="Martin F."/>
            <person name="Silar P."/>
            <person name="Natvig D.O."/>
            <person name="Lalanne C."/>
            <person name="Gautier V."/>
            <person name="Ament-Velasquez S.L."/>
            <person name="Kruys A."/>
            <person name="Hutchinson M.I."/>
            <person name="Powell A.J."/>
            <person name="Barry K."/>
            <person name="Miller A.N."/>
            <person name="Grigoriev I.V."/>
            <person name="Debuchy R."/>
            <person name="Gladieux P."/>
            <person name="Hiltunen Thoren M."/>
            <person name="Johannesson H."/>
        </authorList>
    </citation>
    <scope>NUCLEOTIDE SEQUENCE</scope>
    <source>
        <strain evidence="8">CBS 532.94</strain>
    </source>
</reference>
<evidence type="ECO:0000313" key="9">
    <source>
        <dbReference type="Proteomes" id="UP001303760"/>
    </source>
</evidence>
<keyword evidence="5" id="KW-0804">Transcription</keyword>
<dbReference type="GO" id="GO:0005634">
    <property type="term" value="C:nucleus"/>
    <property type="evidence" value="ECO:0007669"/>
    <property type="project" value="UniProtKB-SubCell"/>
</dbReference>
<comment type="subcellular location">
    <subcellularLocation>
        <location evidence="1">Nucleus</location>
    </subcellularLocation>
</comment>
<dbReference type="PANTHER" id="PTHR37534">
    <property type="entry name" value="TRANSCRIPTIONAL ACTIVATOR PROTEIN UGA3"/>
    <property type="match status" value="1"/>
</dbReference>
<accession>A0AAN7H7E8</accession>
<keyword evidence="9" id="KW-1185">Reference proteome</keyword>
<name>A0AAN7H7E8_9PEZI</name>
<dbReference type="GO" id="GO:0000976">
    <property type="term" value="F:transcription cis-regulatory region binding"/>
    <property type="evidence" value="ECO:0007669"/>
    <property type="project" value="TreeGrafter"/>
</dbReference>
<dbReference type="Proteomes" id="UP001303760">
    <property type="component" value="Unassembled WGS sequence"/>
</dbReference>
<dbReference type="AlphaFoldDB" id="A0AAN7H7E8"/>
<keyword evidence="6" id="KW-0539">Nucleus</keyword>
<keyword evidence="2" id="KW-0862">Zinc</keyword>
<feature type="region of interest" description="Disordered" evidence="7">
    <location>
        <begin position="89"/>
        <end position="126"/>
    </location>
</feature>
<evidence type="ECO:0000256" key="6">
    <source>
        <dbReference type="ARBA" id="ARBA00023242"/>
    </source>
</evidence>
<dbReference type="GO" id="GO:0045944">
    <property type="term" value="P:positive regulation of transcription by RNA polymerase II"/>
    <property type="evidence" value="ECO:0007669"/>
    <property type="project" value="TreeGrafter"/>
</dbReference>
<reference evidence="8" key="2">
    <citation type="submission" date="2023-05" db="EMBL/GenBank/DDBJ databases">
        <authorList>
            <consortium name="Lawrence Berkeley National Laboratory"/>
            <person name="Steindorff A."/>
            <person name="Hensen N."/>
            <person name="Bonometti L."/>
            <person name="Westerberg I."/>
            <person name="Brannstrom I.O."/>
            <person name="Guillou S."/>
            <person name="Cros-Aarteil S."/>
            <person name="Calhoun S."/>
            <person name="Haridas S."/>
            <person name="Kuo A."/>
            <person name="Mondo S."/>
            <person name="Pangilinan J."/>
            <person name="Riley R."/>
            <person name="Labutti K."/>
            <person name="Andreopoulos B."/>
            <person name="Lipzen A."/>
            <person name="Chen C."/>
            <person name="Yanf M."/>
            <person name="Daum C."/>
            <person name="Ng V."/>
            <person name="Clum A."/>
            <person name="Ohm R."/>
            <person name="Martin F."/>
            <person name="Silar P."/>
            <person name="Natvig D."/>
            <person name="Lalanne C."/>
            <person name="Gautier V."/>
            <person name="Ament-Velasquez S.L."/>
            <person name="Kruys A."/>
            <person name="Hutchinson M.I."/>
            <person name="Powell A.J."/>
            <person name="Barry K."/>
            <person name="Miller A.N."/>
            <person name="Grigoriev I.V."/>
            <person name="Debuchy R."/>
            <person name="Gladieux P."/>
            <person name="Thoren M.H."/>
            <person name="Johannesson H."/>
        </authorList>
    </citation>
    <scope>NUCLEOTIDE SEQUENCE</scope>
    <source>
        <strain evidence="8">CBS 532.94</strain>
    </source>
</reference>
<feature type="region of interest" description="Disordered" evidence="7">
    <location>
        <begin position="1"/>
        <end position="30"/>
    </location>
</feature>
<gene>
    <name evidence="8" type="ORF">C8A03DRAFT_38177</name>
</gene>
<dbReference type="EMBL" id="MU860422">
    <property type="protein sequence ID" value="KAK4234062.1"/>
    <property type="molecule type" value="Genomic_DNA"/>
</dbReference>
<keyword evidence="3" id="KW-0805">Transcription regulation</keyword>
<dbReference type="CDD" id="cd12148">
    <property type="entry name" value="fungal_TF_MHR"/>
    <property type="match status" value="1"/>
</dbReference>
<dbReference type="GO" id="GO:0003700">
    <property type="term" value="F:DNA-binding transcription factor activity"/>
    <property type="evidence" value="ECO:0007669"/>
    <property type="project" value="TreeGrafter"/>
</dbReference>
<sequence length="530" mass="58922">MTLGESSPESAIRREHPVINRPSDPDGVLGMPTVGTTLVSDGMTPFMDDESPSPSAIWRLDEFNTDPGYRAYQEELRCLLFTTAQTAATTREGTPAPPLVPPEPGLPDSGNSSNIGRTSSDPSKVRETADILAKGRRMEYLQNYVAVVAPWLDMFDGCRTFGLQVPVLARTSPALLYAVLALSARQMERREEEGNLNLQRRRKRRGRGSFDSLELYQEAIRRLTPLLQVRDPNIVAICTVLCVMEMMSASAQDWRKHLQGCAALFDVLGVHGFSGGLSQAVFWCYARMDLCGALISDGMQSTLVPPAKWLAPGVDVANARELFRQTASPDMHANYAVYLCAKACDLTAARTRFTELGEANGCDSYAFASRWLALWEDLQDWVRDRPTELLPVETIEGTPFPHILYVHWAAISSNQLYHTACILLLDMVPRPLNQKIVGSVGSPAWHVKRICGISLTNPHQGCLNNAIQPLWIAGRLLTHESEHALIVKLIWEIEAKTGWGTRWRIPDLETAWGYRVCKDGWTTGRETGKM</sequence>
<evidence type="ECO:0000256" key="4">
    <source>
        <dbReference type="ARBA" id="ARBA00023125"/>
    </source>
</evidence>
<organism evidence="8 9">
    <name type="scientific">Achaetomium macrosporum</name>
    <dbReference type="NCBI Taxonomy" id="79813"/>
    <lineage>
        <taxon>Eukaryota</taxon>
        <taxon>Fungi</taxon>
        <taxon>Dikarya</taxon>
        <taxon>Ascomycota</taxon>
        <taxon>Pezizomycotina</taxon>
        <taxon>Sordariomycetes</taxon>
        <taxon>Sordariomycetidae</taxon>
        <taxon>Sordariales</taxon>
        <taxon>Chaetomiaceae</taxon>
        <taxon>Achaetomium</taxon>
    </lineage>
</organism>
<evidence type="ECO:0000256" key="1">
    <source>
        <dbReference type="ARBA" id="ARBA00004123"/>
    </source>
</evidence>
<dbReference type="InterPro" id="IPR021858">
    <property type="entry name" value="Fun_TF"/>
</dbReference>